<proteinExistence type="inferred from homology"/>
<dbReference type="KEGG" id="eiv:EIN_405280"/>
<evidence type="ECO:0000256" key="6">
    <source>
        <dbReference type="ARBA" id="ARBA00023242"/>
    </source>
</evidence>
<evidence type="ECO:0000256" key="1">
    <source>
        <dbReference type="ARBA" id="ARBA00004123"/>
    </source>
</evidence>
<dbReference type="EMBL" id="KB206537">
    <property type="protein sequence ID" value="ELP90114.1"/>
    <property type="molecule type" value="Genomic_DNA"/>
</dbReference>
<dbReference type="InterPro" id="IPR027417">
    <property type="entry name" value="P-loop_NTPase"/>
</dbReference>
<comment type="similarity">
    <text evidence="2">Belongs to the rad17/RAD24 family.</text>
</comment>
<keyword evidence="7" id="KW-0131">Cell cycle</keyword>
<dbReference type="GO" id="GO:0005524">
    <property type="term" value="F:ATP binding"/>
    <property type="evidence" value="ECO:0007669"/>
    <property type="project" value="UniProtKB-KW"/>
</dbReference>
<evidence type="ECO:0000313" key="8">
    <source>
        <dbReference type="EMBL" id="ELP90114.1"/>
    </source>
</evidence>
<dbReference type="VEuPathDB" id="AmoebaDB:EIN_405280"/>
<dbReference type="GO" id="GO:0006281">
    <property type="term" value="P:DNA repair"/>
    <property type="evidence" value="ECO:0007669"/>
    <property type="project" value="InterPro"/>
</dbReference>
<keyword evidence="5" id="KW-0067">ATP-binding</keyword>
<dbReference type="Proteomes" id="UP000014680">
    <property type="component" value="Unassembled WGS sequence"/>
</dbReference>
<keyword evidence="9" id="KW-1185">Reference proteome</keyword>
<dbReference type="GO" id="GO:0000077">
    <property type="term" value="P:DNA damage checkpoint signaling"/>
    <property type="evidence" value="ECO:0007669"/>
    <property type="project" value="TreeGrafter"/>
</dbReference>
<dbReference type="OMA" id="ECKECFN"/>
<dbReference type="GO" id="GO:0033314">
    <property type="term" value="P:mitotic DNA replication checkpoint signaling"/>
    <property type="evidence" value="ECO:0007669"/>
    <property type="project" value="TreeGrafter"/>
</dbReference>
<dbReference type="InterPro" id="IPR004582">
    <property type="entry name" value="Checkpoint_prot_Rad17_Rad24"/>
</dbReference>
<comment type="subcellular location">
    <subcellularLocation>
        <location evidence="1">Nucleus</location>
    </subcellularLocation>
</comment>
<dbReference type="OrthoDB" id="10265971at2759"/>
<dbReference type="GO" id="GO:0005634">
    <property type="term" value="C:nucleus"/>
    <property type="evidence" value="ECO:0007669"/>
    <property type="project" value="UniProtKB-SubCell"/>
</dbReference>
<dbReference type="GO" id="GO:0003682">
    <property type="term" value="F:chromatin binding"/>
    <property type="evidence" value="ECO:0007669"/>
    <property type="project" value="TreeGrafter"/>
</dbReference>
<sequence length="432" mass="48699">MKGKTRVLHDAPQLDSLVVNQKKVAEVRAWMATHLKSASILILTGPPGCGKTTLVKTIASVDSIVLKEVEDHTTFRLEDDKKPLDTIEKLRRWILCSSQMFSLFGGDWRRSIVLYEEGGITDWFVEVFVDYVRSAKIPLIVTGNESMKNNINKLLDTDPLNEDFVSVKQSITYISLNAIPPTSIKKCLKGVVPEMVDTIVESCNGDLRVALNTKQIVATNKTFAKVVAKNEAVNFFHLIGRIIHTEPIKNQTTKRFELKHSPSDVARELCGREHIMPLLEHNAISTINELSHVAYVEHYMSLADVFHNFAFNRPFMDYSMCAIAVGAIMVVPNKKKIMLEVSASEVNRSNVAMAKKGIFCIEQCRRCLLYEATMYARCNNLPNYPFNVETDTFCAEVLPFINALQQKSKLAFPHLESLVKTVNTHSTLFLFV</sequence>
<evidence type="ECO:0000256" key="7">
    <source>
        <dbReference type="ARBA" id="ARBA00023306"/>
    </source>
</evidence>
<dbReference type="SUPFAM" id="SSF52540">
    <property type="entry name" value="P-loop containing nucleoside triphosphate hydrolases"/>
    <property type="match status" value="1"/>
</dbReference>
<keyword evidence="4" id="KW-0227">DNA damage</keyword>
<keyword evidence="6" id="KW-0539">Nucleus</keyword>
<dbReference type="PANTHER" id="PTHR12172">
    <property type="entry name" value="CELL CYCLE CHECKPOINT PROTEIN RAD17"/>
    <property type="match status" value="1"/>
</dbReference>
<evidence type="ECO:0000256" key="5">
    <source>
        <dbReference type="ARBA" id="ARBA00022840"/>
    </source>
</evidence>
<dbReference type="GO" id="GO:0003689">
    <property type="term" value="F:DNA clamp loader activity"/>
    <property type="evidence" value="ECO:0007669"/>
    <property type="project" value="TreeGrafter"/>
</dbReference>
<evidence type="ECO:0000256" key="3">
    <source>
        <dbReference type="ARBA" id="ARBA00022741"/>
    </source>
</evidence>
<dbReference type="RefSeq" id="XP_004256885.1">
    <property type="nucleotide sequence ID" value="XM_004256837.1"/>
</dbReference>
<gene>
    <name evidence="8" type="ORF">EIN_405280</name>
</gene>
<dbReference type="GeneID" id="14889069"/>
<organism evidence="8 9">
    <name type="scientific">Entamoeba invadens IP1</name>
    <dbReference type="NCBI Taxonomy" id="370355"/>
    <lineage>
        <taxon>Eukaryota</taxon>
        <taxon>Amoebozoa</taxon>
        <taxon>Evosea</taxon>
        <taxon>Archamoebae</taxon>
        <taxon>Mastigamoebida</taxon>
        <taxon>Entamoebidae</taxon>
        <taxon>Entamoeba</taxon>
    </lineage>
</organism>
<evidence type="ECO:0000256" key="4">
    <source>
        <dbReference type="ARBA" id="ARBA00022763"/>
    </source>
</evidence>
<dbReference type="Gene3D" id="3.40.50.300">
    <property type="entry name" value="P-loop containing nucleotide triphosphate hydrolases"/>
    <property type="match status" value="1"/>
</dbReference>
<name>A0A0A1UCU2_ENTIV</name>
<protein>
    <submittedName>
        <fullName evidence="8">Cell cycle checkpoint protein rad17, putative</fullName>
    </submittedName>
</protein>
<dbReference type="Pfam" id="PF03215">
    <property type="entry name" value="Rad17"/>
    <property type="match status" value="1"/>
</dbReference>
<evidence type="ECO:0000256" key="2">
    <source>
        <dbReference type="ARBA" id="ARBA00006168"/>
    </source>
</evidence>
<keyword evidence="3" id="KW-0547">Nucleotide-binding</keyword>
<accession>A0A0A1UCU2</accession>
<evidence type="ECO:0000313" key="9">
    <source>
        <dbReference type="Proteomes" id="UP000014680"/>
    </source>
</evidence>
<reference evidence="8 9" key="1">
    <citation type="submission" date="2012-10" db="EMBL/GenBank/DDBJ databases">
        <authorList>
            <person name="Zafar N."/>
            <person name="Inman J."/>
            <person name="Hall N."/>
            <person name="Lorenzi H."/>
            <person name="Caler E."/>
        </authorList>
    </citation>
    <scope>NUCLEOTIDE SEQUENCE [LARGE SCALE GENOMIC DNA]</scope>
    <source>
        <strain evidence="8 9">IP1</strain>
    </source>
</reference>
<dbReference type="PANTHER" id="PTHR12172:SF0">
    <property type="entry name" value="CELL CYCLE CHECKPOINT PROTEIN RAD17"/>
    <property type="match status" value="1"/>
</dbReference>
<dbReference type="AlphaFoldDB" id="A0A0A1UCU2"/>